<dbReference type="InParanoid" id="A0A061FJY9"/>
<dbReference type="AlphaFoldDB" id="A0A061FJY9"/>
<reference evidence="1 2" key="1">
    <citation type="journal article" date="2013" name="Genome Biol.">
        <title>The genome sequence of the most widely cultivated cacao type and its use to identify candidate genes regulating pod color.</title>
        <authorList>
            <person name="Motamayor J.C."/>
            <person name="Mockaitis K."/>
            <person name="Schmutz J."/>
            <person name="Haiminen N."/>
            <person name="Iii D.L."/>
            <person name="Cornejo O."/>
            <person name="Findley S.D."/>
            <person name="Zheng P."/>
            <person name="Utro F."/>
            <person name="Royaert S."/>
            <person name="Saski C."/>
            <person name="Jenkins J."/>
            <person name="Podicheti R."/>
            <person name="Zhao M."/>
            <person name="Scheffler B.E."/>
            <person name="Stack J.C."/>
            <person name="Feltus F.A."/>
            <person name="Mustiga G.M."/>
            <person name="Amores F."/>
            <person name="Phillips W."/>
            <person name="Marelli J.P."/>
            <person name="May G.D."/>
            <person name="Shapiro H."/>
            <person name="Ma J."/>
            <person name="Bustamante C.D."/>
            <person name="Schnell R.J."/>
            <person name="Main D."/>
            <person name="Gilbert D."/>
            <person name="Parida L."/>
            <person name="Kuhn D.N."/>
        </authorList>
    </citation>
    <scope>NUCLEOTIDE SEQUENCE [LARGE SCALE GENOMIC DNA]</scope>
    <source>
        <strain evidence="2">cv. Matina 1-6</strain>
    </source>
</reference>
<name>A0A061FJY9_THECC</name>
<evidence type="ECO:0000313" key="1">
    <source>
        <dbReference type="EMBL" id="EOY17401.1"/>
    </source>
</evidence>
<gene>
    <name evidence="1" type="ORF">TCM_036565</name>
</gene>
<dbReference type="HOGENOM" id="CLU_2610880_0_0_1"/>
<dbReference type="Proteomes" id="UP000026915">
    <property type="component" value="Chromosome 8"/>
</dbReference>
<keyword evidence="2" id="KW-1185">Reference proteome</keyword>
<protein>
    <submittedName>
        <fullName evidence="1">Uncharacterized protein</fullName>
    </submittedName>
</protein>
<organism evidence="1 2">
    <name type="scientific">Theobroma cacao</name>
    <name type="common">Cacao</name>
    <name type="synonym">Cocoa</name>
    <dbReference type="NCBI Taxonomy" id="3641"/>
    <lineage>
        <taxon>Eukaryota</taxon>
        <taxon>Viridiplantae</taxon>
        <taxon>Streptophyta</taxon>
        <taxon>Embryophyta</taxon>
        <taxon>Tracheophyta</taxon>
        <taxon>Spermatophyta</taxon>
        <taxon>Magnoliopsida</taxon>
        <taxon>eudicotyledons</taxon>
        <taxon>Gunneridae</taxon>
        <taxon>Pentapetalae</taxon>
        <taxon>rosids</taxon>
        <taxon>malvids</taxon>
        <taxon>Malvales</taxon>
        <taxon>Malvaceae</taxon>
        <taxon>Byttnerioideae</taxon>
        <taxon>Theobroma</taxon>
    </lineage>
</organism>
<dbReference type="EMBL" id="CM001886">
    <property type="protein sequence ID" value="EOY17401.1"/>
    <property type="molecule type" value="Genomic_DNA"/>
</dbReference>
<evidence type="ECO:0000313" key="2">
    <source>
        <dbReference type="Proteomes" id="UP000026915"/>
    </source>
</evidence>
<accession>A0A061FJY9</accession>
<proteinExistence type="predicted"/>
<sequence length="79" mass="9094">MHYFIATTPHGRNSSFSYISAQDLWLMESMFNDIPLNVGKYMIERIKGTLLRDKANLPYSNIILALIKKKGNLEYKVLG</sequence>
<dbReference type="Gramene" id="EOY17401">
    <property type="protein sequence ID" value="EOY17401"/>
    <property type="gene ID" value="TCM_036565"/>
</dbReference>